<evidence type="ECO:0000313" key="4">
    <source>
        <dbReference type="EMBL" id="MBE3638352.1"/>
    </source>
</evidence>
<accession>A0A8J7CWZ2</accession>
<sequence length="355" mass="36544">MTPQDEAELAGMIRAADGPLAIRGGGTRSPAATRPVLSTAGLSGIVLYQPGALTLVVKAGTSLSEVEAVLAERNQRLAFEPMDHRPVLGTTGEPTIGGAVAVNASGPRRVQAGAARDFLLGAVFIDGAGTRVRNGGRVMKNVTGYDLARLQAGARGTLGVLTELSFKVLPVPERIATLALPCDDPGRAVAALARALGSPYEVTGAGWDGARVLLRIEGFAASVSYRGGELARLIPGLVHVDEDPWPALRDGRSLAGMARDIWRVSLRASHGAILAARLLEAGAAVTLDWGGGLLWAAMAPGADLRAQMADLGGHATRLRGTGPGPALHPDPAAVAALASGLRRQFDPEGRFAPEA</sequence>
<comment type="caution">
    <text evidence="4">The sequence shown here is derived from an EMBL/GenBank/DDBJ whole genome shotgun (WGS) entry which is preliminary data.</text>
</comment>
<dbReference type="EMBL" id="JACVXA010000021">
    <property type="protein sequence ID" value="MBE3638352.1"/>
    <property type="molecule type" value="Genomic_DNA"/>
</dbReference>
<dbReference type="InterPro" id="IPR016166">
    <property type="entry name" value="FAD-bd_PCMH"/>
</dbReference>
<dbReference type="InterPro" id="IPR036318">
    <property type="entry name" value="FAD-bd_PCMH-like_sf"/>
</dbReference>
<keyword evidence="1" id="KW-0285">Flavoprotein</keyword>
<dbReference type="GO" id="GO:0071949">
    <property type="term" value="F:FAD binding"/>
    <property type="evidence" value="ECO:0007669"/>
    <property type="project" value="InterPro"/>
</dbReference>
<evidence type="ECO:0000313" key="5">
    <source>
        <dbReference type="Proteomes" id="UP000609121"/>
    </source>
</evidence>
<dbReference type="SUPFAM" id="SSF56176">
    <property type="entry name" value="FAD-binding/transporter-associated domain-like"/>
    <property type="match status" value="1"/>
</dbReference>
<dbReference type="PROSITE" id="PS51387">
    <property type="entry name" value="FAD_PCMH"/>
    <property type="match status" value="1"/>
</dbReference>
<reference evidence="4" key="1">
    <citation type="submission" date="2020-09" db="EMBL/GenBank/DDBJ databases">
        <title>A novel bacterium of genus Mangrovicoccus, isolated from South China Sea.</title>
        <authorList>
            <person name="Huang H."/>
            <person name="Mo K."/>
            <person name="Hu Y."/>
        </authorList>
    </citation>
    <scope>NUCLEOTIDE SEQUENCE</scope>
    <source>
        <strain evidence="4">HB182678</strain>
    </source>
</reference>
<organism evidence="4 5">
    <name type="scientific">Mangrovicoccus algicola</name>
    <dbReference type="NCBI Taxonomy" id="2771008"/>
    <lineage>
        <taxon>Bacteria</taxon>
        <taxon>Pseudomonadati</taxon>
        <taxon>Pseudomonadota</taxon>
        <taxon>Alphaproteobacteria</taxon>
        <taxon>Rhodobacterales</taxon>
        <taxon>Paracoccaceae</taxon>
        <taxon>Mangrovicoccus</taxon>
    </lineage>
</organism>
<feature type="domain" description="FAD-binding PCMH-type" evidence="3">
    <location>
        <begin position="1"/>
        <end position="171"/>
    </location>
</feature>
<dbReference type="SUPFAM" id="SSF55103">
    <property type="entry name" value="FAD-linked oxidases, C-terminal domain"/>
    <property type="match status" value="1"/>
</dbReference>
<dbReference type="PANTHER" id="PTHR11748:SF103">
    <property type="entry name" value="GLYCOLATE OXIDASE SUBUNIT GLCE"/>
    <property type="match status" value="1"/>
</dbReference>
<dbReference type="InterPro" id="IPR016169">
    <property type="entry name" value="FAD-bd_PCMH_sub2"/>
</dbReference>
<evidence type="ECO:0000259" key="3">
    <source>
        <dbReference type="PROSITE" id="PS51387"/>
    </source>
</evidence>
<dbReference type="InterPro" id="IPR006094">
    <property type="entry name" value="Oxid_FAD_bind_N"/>
</dbReference>
<dbReference type="AlphaFoldDB" id="A0A8J7CWZ2"/>
<evidence type="ECO:0000256" key="1">
    <source>
        <dbReference type="ARBA" id="ARBA00022630"/>
    </source>
</evidence>
<dbReference type="Gene3D" id="3.30.465.10">
    <property type="match status" value="1"/>
</dbReference>
<dbReference type="PANTHER" id="PTHR11748">
    <property type="entry name" value="D-LACTATE DEHYDROGENASE"/>
    <property type="match status" value="1"/>
</dbReference>
<protein>
    <submittedName>
        <fullName evidence="4">FAD-binding protein</fullName>
    </submittedName>
</protein>
<dbReference type="RefSeq" id="WP_193181919.1">
    <property type="nucleotide sequence ID" value="NZ_JACVXA010000021.1"/>
</dbReference>
<dbReference type="GO" id="GO:0003824">
    <property type="term" value="F:catalytic activity"/>
    <property type="evidence" value="ECO:0007669"/>
    <property type="project" value="InterPro"/>
</dbReference>
<keyword evidence="5" id="KW-1185">Reference proteome</keyword>
<evidence type="ECO:0000256" key="2">
    <source>
        <dbReference type="ARBA" id="ARBA00022827"/>
    </source>
</evidence>
<gene>
    <name evidence="4" type="ORF">ICN82_09085</name>
</gene>
<dbReference type="InterPro" id="IPR016164">
    <property type="entry name" value="FAD-linked_Oxase-like_C"/>
</dbReference>
<dbReference type="Proteomes" id="UP000609121">
    <property type="component" value="Unassembled WGS sequence"/>
</dbReference>
<proteinExistence type="predicted"/>
<dbReference type="Pfam" id="PF01565">
    <property type="entry name" value="FAD_binding_4"/>
    <property type="match status" value="1"/>
</dbReference>
<name>A0A8J7CWZ2_9RHOB</name>
<keyword evidence="2" id="KW-0274">FAD</keyword>